<evidence type="ECO:0000256" key="1">
    <source>
        <dbReference type="SAM" id="Coils"/>
    </source>
</evidence>
<proteinExistence type="predicted"/>
<feature type="compositionally biased region" description="Basic and acidic residues" evidence="2">
    <location>
        <begin position="1404"/>
        <end position="1414"/>
    </location>
</feature>
<feature type="region of interest" description="Disordered" evidence="2">
    <location>
        <begin position="1363"/>
        <end position="1480"/>
    </location>
</feature>
<feature type="compositionally biased region" description="Low complexity" evidence="2">
    <location>
        <begin position="1655"/>
        <end position="1666"/>
    </location>
</feature>
<feature type="transmembrane region" description="Helical" evidence="3">
    <location>
        <begin position="67"/>
        <end position="90"/>
    </location>
</feature>
<feature type="compositionally biased region" description="Low complexity" evidence="2">
    <location>
        <begin position="1772"/>
        <end position="1814"/>
    </location>
</feature>
<feature type="transmembrane region" description="Helical" evidence="3">
    <location>
        <begin position="159"/>
        <end position="177"/>
    </location>
</feature>
<feature type="compositionally biased region" description="Low complexity" evidence="2">
    <location>
        <begin position="1619"/>
        <end position="1632"/>
    </location>
</feature>
<dbReference type="Proteomes" id="UP000321353">
    <property type="component" value="Chromosome"/>
</dbReference>
<organism evidence="4 5">
    <name type="scientific">Stieleria maiorica</name>
    <dbReference type="NCBI Taxonomy" id="2795974"/>
    <lineage>
        <taxon>Bacteria</taxon>
        <taxon>Pseudomonadati</taxon>
        <taxon>Planctomycetota</taxon>
        <taxon>Planctomycetia</taxon>
        <taxon>Pirellulales</taxon>
        <taxon>Pirellulaceae</taxon>
        <taxon>Stieleria</taxon>
    </lineage>
</organism>
<feature type="region of interest" description="Disordered" evidence="2">
    <location>
        <begin position="1615"/>
        <end position="1936"/>
    </location>
</feature>
<keyword evidence="3" id="KW-0812">Transmembrane</keyword>
<feature type="compositionally biased region" description="Polar residues" evidence="2">
    <location>
        <begin position="1675"/>
        <end position="1686"/>
    </location>
</feature>
<name>A0A5B9MA37_9BACT</name>
<sequence length="1956" mass="215632">MATAREHAMNRTGLDPITRRTLAAFRRRRGMLLVARAIGVALLTFISLTLLLATFDYLFFFRDTIRWLLSIGIYAATAAVMWLSGLSSLAKRDELEIARHVESVAPHLRENLVAAVELADPAGSNGSPYFRRLLQSRVARRIAKVDVGEVLPLRLVRRWVLSGTTVALLCIALMFIPSAQFGRRFARAALPGIAIERASRTKVTILEPSPPSRYVAERDAVGVIVRVLGAEADDVMLHWRSADGTSGESIMTPRMDASAFRPGADSQVTGGSDDAAGATVQDAPGTRFAANLSVGSVPIQYRITAGDAITLWHELTPLPRPHVVRYEKHYRLPTYAKLDDRSADEEHGDLKALQGTTAEVIVTFDQSVENPVVRFGVRGARSDMEPVDESGTKFLTRISIKTSGQYQVDATSVRSGLDNPFSPTNMIMPVLDTPPIVRWSDDTQPSRLVSSLDVIELSASAADDLPLERVLQEVQVNGGRFESYPLPIDVPDRKLDLNWSWDMLHRLGESSQTPQLAAGDLVKTRLVAIDRRGARTESPVIEFLIAGDGFDADRHQFLAPFADQIERIMKWSLESEKLANELNAIGDSGDFQPISDVVTRWKPLQQESVALIKSLTETLSATQNTASASNTELVGRAILDIETRLDGQIKQLQWLGEHQENLWSKVHKKHLASIGRDAKQTAYQSDRLRGFAQARFGLALSASLYSDASMLRDGVIRLVDDLPRQRLPRYLTLVAGQLAEIDRLIQQYEPLLSPQHAQHLAGDHWSRWSQRWGIQIETLLEDQASRDQVYAVLQSLRKEVNDKPQSLVYSETHDAALRWGRDLRKEMRYLADLTRELADAGRAWKSAESAAERDRNAEDAIKSGLDVQWNRLRWQTQLNRLIVRAAGQERLNRAKSKVDLQYAADQSLFVRAIKNVTENGYQDYDQEPADRVLNAIAGAIGVLQATSDIAAAREDWLSIREGEGQSDSSPLRKIYHPVWLKLQDVRVELGVRYLRQSNVDSKAALGRIDATRHNDDHNQANARIDPRRWSMDKFLSAEKSLQSLARDLQIGLDDLEADRDQARDVLGRYVLTLAQQARQAAEEADQAKRATDARADASEESAEDVRPEQDEAIEKSTETIGALIDQANTTDIVNDEQREVARDADAAAELIAEAVQETKEALKQAESATSEQQRDDALESVEEKLTELSQRLQQTAEHFEKIEQGQDVSQSRQQLRQAEAELDAADALSERYENAEQMAEAAKQDPRELLRQLEEELQRNEPMQEALSDIAAETVDEVADNLRQAAKEEDALQRRLESEDSAFAEQKRQTQLMLDEFVQRAKTLRDRTLATASKAAGWANEPETQKSIEMIREQLNDSINRVEQTSRGQPTLSELQSATRQMQNEVNQAARATEQSAAQLAQAADKDLHGDKQRRNTSAESMRRNENQLRNNELRALDQQRQIWSSTEEDAGRRVRNEEQKKRAAENVIRREQDQLKKNPDNDWHRREIEKQQDLLEQADRAIRQTRNTRELATERGKQAVKRANAINQSKAAPLDKPNPAAELGQKVAQDASDRLKNLADELAQLAQDSDIETDLRATSDSARNIADQQQRVESDVQTAADDLARASRHEARLENDPAAQQLAQAAKQIEQVAGQAAKQAGEDLGRSVDESQRSADAAQSLQQAAEKIADQAEAIQSMTGQSQSPDGQADSSQGDPGQQSSPSESAPASASTASADATQSPSQSSGQSSGQSAGQTASGNQSGERGQPSASQPTPQQMAQTLDDLDRSLADGASPPGQPSDSQQASASQQSSAQQPPAQSSQGNQGQPSDSQSAVGKPGGEPSGQGRLGSGQPPQSAVEASPTLAQMLEAQMQQAARERLRSLQQAQAGEQPGQPPSSDPSSPNPVSESGQGEMPDGPDDVDLIQGAIADGDWGDLRRRGVDDAAQGRSIQIPPGYSREIKAYFKALSKRAAESK</sequence>
<feature type="compositionally biased region" description="Low complexity" evidence="2">
    <location>
        <begin position="1845"/>
        <end position="1856"/>
    </location>
</feature>
<gene>
    <name evidence="4" type="ORF">Mal15_21290</name>
</gene>
<feature type="compositionally biased region" description="Basic and acidic residues" evidence="2">
    <location>
        <begin position="1641"/>
        <end position="1654"/>
    </location>
</feature>
<feature type="compositionally biased region" description="Polar residues" evidence="2">
    <location>
        <begin position="1363"/>
        <end position="1387"/>
    </location>
</feature>
<feature type="coiled-coil region" evidence="1">
    <location>
        <begin position="1148"/>
        <end position="1245"/>
    </location>
</feature>
<accession>A0A5B9MA37</accession>
<keyword evidence="3" id="KW-1133">Transmembrane helix</keyword>
<feature type="compositionally biased region" description="Low complexity" evidence="2">
    <location>
        <begin position="1687"/>
        <end position="1744"/>
    </location>
</feature>
<dbReference type="KEGG" id="smam:Mal15_21290"/>
<feature type="compositionally biased region" description="Low complexity" evidence="2">
    <location>
        <begin position="1880"/>
        <end position="1890"/>
    </location>
</feature>
<evidence type="ECO:0000313" key="4">
    <source>
        <dbReference type="EMBL" id="QEF98082.1"/>
    </source>
</evidence>
<evidence type="ECO:0000256" key="3">
    <source>
        <dbReference type="SAM" id="Phobius"/>
    </source>
</evidence>
<feature type="coiled-coil region" evidence="1">
    <location>
        <begin position="1275"/>
        <end position="1302"/>
    </location>
</feature>
<feature type="region of interest" description="Disordered" evidence="2">
    <location>
        <begin position="1082"/>
        <end position="1112"/>
    </location>
</feature>
<feature type="compositionally biased region" description="Basic and acidic residues" evidence="2">
    <location>
        <begin position="1085"/>
        <end position="1112"/>
    </location>
</feature>
<feature type="compositionally biased region" description="Basic and acidic residues" evidence="2">
    <location>
        <begin position="1450"/>
        <end position="1480"/>
    </location>
</feature>
<keyword evidence="3" id="KW-0472">Membrane</keyword>
<evidence type="ECO:0000313" key="5">
    <source>
        <dbReference type="Proteomes" id="UP000321353"/>
    </source>
</evidence>
<keyword evidence="1" id="KW-0175">Coiled coil</keyword>
<keyword evidence="5" id="KW-1185">Reference proteome</keyword>
<dbReference type="RefSeq" id="WP_147867658.1">
    <property type="nucleotide sequence ID" value="NZ_CP036264.1"/>
</dbReference>
<protein>
    <submittedName>
        <fullName evidence="4">Uncharacterized protein</fullName>
    </submittedName>
</protein>
<feature type="transmembrane region" description="Helical" evidence="3">
    <location>
        <begin position="33"/>
        <end position="55"/>
    </location>
</feature>
<feature type="compositionally biased region" description="Low complexity" evidence="2">
    <location>
        <begin position="1392"/>
        <end position="1403"/>
    </location>
</feature>
<feature type="compositionally biased region" description="Polar residues" evidence="2">
    <location>
        <begin position="1749"/>
        <end position="1761"/>
    </location>
</feature>
<feature type="compositionally biased region" description="Gly residues" evidence="2">
    <location>
        <begin position="1818"/>
        <end position="1830"/>
    </location>
</feature>
<evidence type="ECO:0000256" key="2">
    <source>
        <dbReference type="SAM" id="MobiDB-lite"/>
    </source>
</evidence>
<reference evidence="4 5" key="1">
    <citation type="submission" date="2019-02" db="EMBL/GenBank/DDBJ databases">
        <title>Planctomycetal bacteria perform biofilm scaping via a novel small molecule.</title>
        <authorList>
            <person name="Jeske O."/>
            <person name="Boedeker C."/>
            <person name="Wiegand S."/>
            <person name="Breitling P."/>
            <person name="Kallscheuer N."/>
            <person name="Jogler M."/>
            <person name="Rohde M."/>
            <person name="Petersen J."/>
            <person name="Medema M.H."/>
            <person name="Surup F."/>
            <person name="Jogler C."/>
        </authorList>
    </citation>
    <scope>NUCLEOTIDE SEQUENCE [LARGE SCALE GENOMIC DNA]</scope>
    <source>
        <strain evidence="4 5">Mal15</strain>
    </source>
</reference>
<dbReference type="EMBL" id="CP036264">
    <property type="protein sequence ID" value="QEF98082.1"/>
    <property type="molecule type" value="Genomic_DNA"/>
</dbReference>
<feature type="compositionally biased region" description="Basic and acidic residues" evidence="2">
    <location>
        <begin position="1421"/>
        <end position="1438"/>
    </location>
</feature>